<dbReference type="AlphaFoldDB" id="A0A6P6SDJ9"/>
<dbReference type="OrthoDB" id="2789670at2759"/>
<evidence type="ECO:0000313" key="12">
    <source>
        <dbReference type="RefSeq" id="XP_027063859.1"/>
    </source>
</evidence>
<name>A0A6P6SDJ9_COFAR</name>
<gene>
    <name evidence="12" type="primary">LOC113690225</name>
</gene>
<dbReference type="Gene3D" id="1.10.630.10">
    <property type="entry name" value="Cytochrome P450"/>
    <property type="match status" value="1"/>
</dbReference>
<feature type="binding site" description="axial binding residue" evidence="8">
    <location>
        <position position="435"/>
    </location>
    <ligand>
        <name>heme</name>
        <dbReference type="ChEBI" id="CHEBI:30413"/>
    </ligand>
    <ligandPart>
        <name>Fe</name>
        <dbReference type="ChEBI" id="CHEBI:18248"/>
    </ligandPart>
</feature>
<reference evidence="12" key="2">
    <citation type="submission" date="2025-08" db="UniProtKB">
        <authorList>
            <consortium name="RefSeq"/>
        </authorList>
    </citation>
    <scope>IDENTIFICATION</scope>
    <source>
        <tissue evidence="12">Leaves</tissue>
    </source>
</reference>
<dbReference type="PANTHER" id="PTHR47955">
    <property type="entry name" value="CYTOCHROME P450 FAMILY 71 PROTEIN"/>
    <property type="match status" value="1"/>
</dbReference>
<keyword evidence="11" id="KW-1185">Reference proteome</keyword>
<dbReference type="InterPro" id="IPR017972">
    <property type="entry name" value="Cyt_P450_CS"/>
</dbReference>
<sequence length="505" mass="57096">MEIILFLFAFLLFCSLLAKLQKKTQPLKLPPGPRQLPIIGNIPQLFGSLPHRILRDLAMKHGPLMHLQLGELSTIIISSAEVAKEVMHEHDIIFASRPKLLAINIISYNATSIAFSPYGDYWRQLRKICTVELLSQKRVQTFRSIREEAVSNMIRAIALQEGSVVNLSKEVSSLTYSIIAQAAFGKKSNYQEEFISTAVDLAQLVSGFNLAEMYPSVKILERISGMRQKVERTHRRLDEILENILTEHREKRAQPGKGEGKEDLVDVLLNVQKSGEFGAPLTDSNLKAVILDIFSAGGETSSTAAQWTMLEMIKNPGVMRRAQEEIREVFGERGNVDESRIHELKYLQAVIKEAMRLHPPLPLLLPRECSEQCEIHGYEIPAKARVIINAWAIGRDPKRWTEPENFIPERFLDSEIDFRGTNFGYIPFGAGRRVCPGISFALPNVELMLAQLLYCFDWKLPGELKLQPLDMTERFGLAVRPKHDVQLIPISHNPSGKYSGKRIDP</sequence>
<evidence type="ECO:0000256" key="8">
    <source>
        <dbReference type="PIRSR" id="PIRSR602401-1"/>
    </source>
</evidence>
<dbReference type="Proteomes" id="UP001652660">
    <property type="component" value="Chromosome 5c"/>
</dbReference>
<evidence type="ECO:0000256" key="10">
    <source>
        <dbReference type="SAM" id="SignalP"/>
    </source>
</evidence>
<dbReference type="SUPFAM" id="SSF48264">
    <property type="entry name" value="Cytochrome P450"/>
    <property type="match status" value="1"/>
</dbReference>
<dbReference type="RefSeq" id="XP_027063859.1">
    <property type="nucleotide sequence ID" value="XM_027208058.2"/>
</dbReference>
<reference evidence="11" key="1">
    <citation type="journal article" date="2025" name="Foods">
        <title>Unveiling the Microbial Signatures of Arabica Coffee Cherries: Insights into Ripeness Specific Diversity, Functional Traits, and Implications for Quality and Safety.</title>
        <authorList>
            <consortium name="RefSeq"/>
            <person name="Tenea G.N."/>
            <person name="Cifuentes V."/>
            <person name="Reyes P."/>
            <person name="Cevallos-Vallejos M."/>
        </authorList>
    </citation>
    <scope>NUCLEOTIDE SEQUENCE [LARGE SCALE GENOMIC DNA]</scope>
</reference>
<dbReference type="InterPro" id="IPR002401">
    <property type="entry name" value="Cyt_P450_E_grp-I"/>
</dbReference>
<comment type="similarity">
    <text evidence="2 9">Belongs to the cytochrome P450 family.</text>
</comment>
<dbReference type="FunFam" id="1.10.630.10:FF:000008">
    <property type="entry name" value="Cytochrome P450 71D8"/>
    <property type="match status" value="1"/>
</dbReference>
<dbReference type="InterPro" id="IPR036396">
    <property type="entry name" value="Cyt_P450_sf"/>
</dbReference>
<dbReference type="PROSITE" id="PS00086">
    <property type="entry name" value="CYTOCHROME_P450"/>
    <property type="match status" value="1"/>
</dbReference>
<evidence type="ECO:0000256" key="6">
    <source>
        <dbReference type="ARBA" id="ARBA00023004"/>
    </source>
</evidence>
<dbReference type="CDD" id="cd11072">
    <property type="entry name" value="CYP71-like"/>
    <property type="match status" value="1"/>
</dbReference>
<keyword evidence="10" id="KW-0732">Signal</keyword>
<keyword evidence="7 9" id="KW-0503">Monooxygenase</keyword>
<keyword evidence="4 8" id="KW-0479">Metal-binding</keyword>
<dbReference type="GO" id="GO:0016705">
    <property type="term" value="F:oxidoreductase activity, acting on paired donors, with incorporation or reduction of molecular oxygen"/>
    <property type="evidence" value="ECO:0007669"/>
    <property type="project" value="InterPro"/>
</dbReference>
<dbReference type="PANTHER" id="PTHR47955:SF8">
    <property type="entry name" value="CYTOCHROME P450 71D11-LIKE"/>
    <property type="match status" value="1"/>
</dbReference>
<evidence type="ECO:0000256" key="7">
    <source>
        <dbReference type="ARBA" id="ARBA00023033"/>
    </source>
</evidence>
<evidence type="ECO:0000256" key="3">
    <source>
        <dbReference type="ARBA" id="ARBA00022617"/>
    </source>
</evidence>
<accession>A0A6P6SDJ9</accession>
<evidence type="ECO:0000313" key="11">
    <source>
        <dbReference type="Proteomes" id="UP001652660"/>
    </source>
</evidence>
<organism evidence="11 12">
    <name type="scientific">Coffea arabica</name>
    <name type="common">Arabian coffee</name>
    <dbReference type="NCBI Taxonomy" id="13443"/>
    <lineage>
        <taxon>Eukaryota</taxon>
        <taxon>Viridiplantae</taxon>
        <taxon>Streptophyta</taxon>
        <taxon>Embryophyta</taxon>
        <taxon>Tracheophyta</taxon>
        <taxon>Spermatophyta</taxon>
        <taxon>Magnoliopsida</taxon>
        <taxon>eudicotyledons</taxon>
        <taxon>Gunneridae</taxon>
        <taxon>Pentapetalae</taxon>
        <taxon>asterids</taxon>
        <taxon>lamiids</taxon>
        <taxon>Gentianales</taxon>
        <taxon>Rubiaceae</taxon>
        <taxon>Ixoroideae</taxon>
        <taxon>Gardenieae complex</taxon>
        <taxon>Bertiereae - Coffeeae clade</taxon>
        <taxon>Coffeeae</taxon>
        <taxon>Coffea</taxon>
    </lineage>
</organism>
<dbReference type="InterPro" id="IPR001128">
    <property type="entry name" value="Cyt_P450"/>
</dbReference>
<protein>
    <submittedName>
        <fullName evidence="12">Tabersonine 6,7-epoxidase-like</fullName>
    </submittedName>
</protein>
<dbReference type="Pfam" id="PF00067">
    <property type="entry name" value="p450"/>
    <property type="match status" value="1"/>
</dbReference>
<proteinExistence type="inferred from homology"/>
<evidence type="ECO:0000256" key="4">
    <source>
        <dbReference type="ARBA" id="ARBA00022723"/>
    </source>
</evidence>
<evidence type="ECO:0000256" key="1">
    <source>
        <dbReference type="ARBA" id="ARBA00001971"/>
    </source>
</evidence>
<dbReference type="PRINTS" id="PR00385">
    <property type="entry name" value="P450"/>
</dbReference>
<feature type="chain" id="PRO_5027627808" evidence="10">
    <location>
        <begin position="19"/>
        <end position="505"/>
    </location>
</feature>
<evidence type="ECO:0000256" key="9">
    <source>
        <dbReference type="RuleBase" id="RU000461"/>
    </source>
</evidence>
<feature type="signal peptide" evidence="10">
    <location>
        <begin position="1"/>
        <end position="18"/>
    </location>
</feature>
<dbReference type="GO" id="GO:0005506">
    <property type="term" value="F:iron ion binding"/>
    <property type="evidence" value="ECO:0007669"/>
    <property type="project" value="InterPro"/>
</dbReference>
<keyword evidence="5 9" id="KW-0560">Oxidoreductase</keyword>
<dbReference type="GO" id="GO:0004497">
    <property type="term" value="F:monooxygenase activity"/>
    <property type="evidence" value="ECO:0007669"/>
    <property type="project" value="UniProtKB-KW"/>
</dbReference>
<keyword evidence="3 8" id="KW-0349">Heme</keyword>
<dbReference type="PRINTS" id="PR00463">
    <property type="entry name" value="EP450I"/>
</dbReference>
<keyword evidence="6 8" id="KW-0408">Iron</keyword>
<evidence type="ECO:0000256" key="2">
    <source>
        <dbReference type="ARBA" id="ARBA00010617"/>
    </source>
</evidence>
<evidence type="ECO:0000256" key="5">
    <source>
        <dbReference type="ARBA" id="ARBA00023002"/>
    </source>
</evidence>
<dbReference type="GO" id="GO:0020037">
    <property type="term" value="F:heme binding"/>
    <property type="evidence" value="ECO:0007669"/>
    <property type="project" value="InterPro"/>
</dbReference>
<dbReference type="GeneID" id="113690225"/>
<comment type="cofactor">
    <cofactor evidence="1 8">
        <name>heme</name>
        <dbReference type="ChEBI" id="CHEBI:30413"/>
    </cofactor>
</comment>